<name>A0A9W6QY99_9PSEU</name>
<feature type="transmembrane region" description="Helical" evidence="1">
    <location>
        <begin position="110"/>
        <end position="133"/>
    </location>
</feature>
<keyword evidence="3" id="KW-1185">Reference proteome</keyword>
<keyword evidence="1" id="KW-1133">Transmembrane helix</keyword>
<evidence type="ECO:0000256" key="1">
    <source>
        <dbReference type="SAM" id="Phobius"/>
    </source>
</evidence>
<evidence type="ECO:0000313" key="2">
    <source>
        <dbReference type="EMBL" id="GLY64262.1"/>
    </source>
</evidence>
<evidence type="ECO:0000313" key="3">
    <source>
        <dbReference type="Proteomes" id="UP001165136"/>
    </source>
</evidence>
<dbReference type="AlphaFoldDB" id="A0A9W6QY99"/>
<gene>
    <name evidence="2" type="ORF">Atai01_08810</name>
</gene>
<dbReference type="Proteomes" id="UP001165136">
    <property type="component" value="Unassembled WGS sequence"/>
</dbReference>
<keyword evidence="1" id="KW-0472">Membrane</keyword>
<reference evidence="2" key="1">
    <citation type="submission" date="2023-03" db="EMBL/GenBank/DDBJ databases">
        <title>Amycolatopsis taiwanensis NBRC 103393.</title>
        <authorList>
            <person name="Ichikawa N."/>
            <person name="Sato H."/>
            <person name="Tonouchi N."/>
        </authorList>
    </citation>
    <scope>NUCLEOTIDE SEQUENCE</scope>
    <source>
        <strain evidence="2">NBRC 103393</strain>
    </source>
</reference>
<organism evidence="2 3">
    <name type="scientific">Amycolatopsis taiwanensis</name>
    <dbReference type="NCBI Taxonomy" id="342230"/>
    <lineage>
        <taxon>Bacteria</taxon>
        <taxon>Bacillati</taxon>
        <taxon>Actinomycetota</taxon>
        <taxon>Actinomycetes</taxon>
        <taxon>Pseudonocardiales</taxon>
        <taxon>Pseudonocardiaceae</taxon>
        <taxon>Amycolatopsis</taxon>
    </lineage>
</organism>
<protein>
    <submittedName>
        <fullName evidence="2">Uncharacterized protein</fullName>
    </submittedName>
</protein>
<feature type="transmembrane region" description="Helical" evidence="1">
    <location>
        <begin position="65"/>
        <end position="89"/>
    </location>
</feature>
<dbReference type="EMBL" id="BSTI01000002">
    <property type="protein sequence ID" value="GLY64262.1"/>
    <property type="molecule type" value="Genomic_DNA"/>
</dbReference>
<feature type="transmembrane region" description="Helical" evidence="1">
    <location>
        <begin position="153"/>
        <end position="174"/>
    </location>
</feature>
<comment type="caution">
    <text evidence="2">The sequence shown here is derived from an EMBL/GenBank/DDBJ whole genome shotgun (WGS) entry which is preliminary data.</text>
</comment>
<sequence length="194" mass="20791">MEKLHGRPVAEAPRWAVWAAYATTLIVLPSCVWRIAGFAFDAPVLDPALSPPDAPGRGVEVFSGWGYVIILSIVSEALAFLTMGLVCTWGEVFPRWIPRLGGRPVPVRAAVIPAGLGAAALMIFPYALFMLAMGRTINGTPGTGVNMHGWQTIAFWVSYTPLAAWGPLLGILTVHYYRRRRGLTAGAIPPPAAA</sequence>
<feature type="transmembrane region" description="Helical" evidence="1">
    <location>
        <begin position="15"/>
        <end position="36"/>
    </location>
</feature>
<accession>A0A9W6QY99</accession>
<keyword evidence="1" id="KW-0812">Transmembrane</keyword>
<proteinExistence type="predicted"/>